<dbReference type="AlphaFoldDB" id="A0A0F4QMK2"/>
<reference evidence="2 3" key="1">
    <citation type="journal article" date="2015" name="BMC Genomics">
        <title>Genome mining reveals unlocked bioactive potential of marine Gram-negative bacteria.</title>
        <authorList>
            <person name="Machado H."/>
            <person name="Sonnenschein E.C."/>
            <person name="Melchiorsen J."/>
            <person name="Gram L."/>
        </authorList>
    </citation>
    <scope>NUCLEOTIDE SEQUENCE [LARGE SCALE GENOMIC DNA]</scope>
    <source>
        <strain evidence="2 3">S2471</strain>
    </source>
</reference>
<dbReference type="Pfam" id="PF13577">
    <property type="entry name" value="SnoaL_4"/>
    <property type="match status" value="1"/>
</dbReference>
<comment type="caution">
    <text evidence="2">The sequence shown here is derived from an EMBL/GenBank/DDBJ whole genome shotgun (WGS) entry which is preliminary data.</text>
</comment>
<dbReference type="CDD" id="cd00531">
    <property type="entry name" value="NTF2_like"/>
    <property type="match status" value="1"/>
</dbReference>
<evidence type="ECO:0000313" key="2">
    <source>
        <dbReference type="EMBL" id="KJZ08559.1"/>
    </source>
</evidence>
<dbReference type="Gene3D" id="3.10.450.50">
    <property type="match status" value="1"/>
</dbReference>
<dbReference type="OrthoDB" id="6312483at2"/>
<dbReference type="InterPro" id="IPR037401">
    <property type="entry name" value="SnoaL-like"/>
</dbReference>
<protein>
    <recommendedName>
        <fullName evidence="1">SnoaL-like domain-containing protein</fullName>
    </recommendedName>
</protein>
<name>A0A0F4QMK2_9GAMM</name>
<dbReference type="Proteomes" id="UP000033452">
    <property type="component" value="Unassembled WGS sequence"/>
</dbReference>
<evidence type="ECO:0000259" key="1">
    <source>
        <dbReference type="Pfam" id="PF13577"/>
    </source>
</evidence>
<feature type="domain" description="SnoaL-like" evidence="1">
    <location>
        <begin position="28"/>
        <end position="143"/>
    </location>
</feature>
<keyword evidence="3" id="KW-1185">Reference proteome</keyword>
<accession>A0A0F4QMK2</accession>
<dbReference type="SUPFAM" id="SSF54427">
    <property type="entry name" value="NTF2-like"/>
    <property type="match status" value="1"/>
</dbReference>
<dbReference type="InterPro" id="IPR032710">
    <property type="entry name" value="NTF2-like_dom_sf"/>
</dbReference>
<dbReference type="PROSITE" id="PS51257">
    <property type="entry name" value="PROKAR_LIPOPROTEIN"/>
    <property type="match status" value="1"/>
</dbReference>
<organism evidence="2 3">
    <name type="scientific">Pseudoalteromonas rubra</name>
    <dbReference type="NCBI Taxonomy" id="43658"/>
    <lineage>
        <taxon>Bacteria</taxon>
        <taxon>Pseudomonadati</taxon>
        <taxon>Pseudomonadota</taxon>
        <taxon>Gammaproteobacteria</taxon>
        <taxon>Alteromonadales</taxon>
        <taxon>Pseudoalteromonadaceae</taxon>
        <taxon>Pseudoalteromonas</taxon>
    </lineage>
</organism>
<evidence type="ECO:0000313" key="3">
    <source>
        <dbReference type="Proteomes" id="UP000033452"/>
    </source>
</evidence>
<proteinExistence type="predicted"/>
<dbReference type="EMBL" id="JXYA01000026">
    <property type="protein sequence ID" value="KJZ08559.1"/>
    <property type="molecule type" value="Genomic_DNA"/>
</dbReference>
<gene>
    <name evidence="2" type="ORF">TW77_11955</name>
</gene>
<sequence>MYRRMLPLLLLLGGCASQQPSDSVQLCQTLVYAYPEIRDNRSAEQYADLFTDNARFSVDKLNIELDGKAQIVARFNKARKNTTTVHMMTSTRQYRQNTTLAAESHFILLLKSKAQPDTTKIINGRYLDTFDYDETQCRFSNRTVLIDRMDVL</sequence>
<dbReference type="PATRIC" id="fig|43658.5.peg.2531"/>
<dbReference type="RefSeq" id="WP_046005211.1">
    <property type="nucleotide sequence ID" value="NZ_JXYA01000026.1"/>
</dbReference>